<accession>A0ABP3TZM2</accession>
<evidence type="ECO:0000256" key="9">
    <source>
        <dbReference type="ARBA" id="ARBA00040743"/>
    </source>
</evidence>
<dbReference type="InterPro" id="IPR027304">
    <property type="entry name" value="Trigger_fact/SurA_dom_sf"/>
</dbReference>
<evidence type="ECO:0000256" key="10">
    <source>
        <dbReference type="ARBA" id="ARBA00042775"/>
    </source>
</evidence>
<keyword evidence="2" id="KW-1003">Cell membrane</keyword>
<keyword evidence="5 12" id="KW-1133">Transmembrane helix</keyword>
<dbReference type="GO" id="GO:0016853">
    <property type="term" value="F:isomerase activity"/>
    <property type="evidence" value="ECO:0007669"/>
    <property type="project" value="UniProtKB-KW"/>
</dbReference>
<dbReference type="PANTHER" id="PTHR47529:SF1">
    <property type="entry name" value="PERIPLASMIC CHAPERONE PPID"/>
    <property type="match status" value="1"/>
</dbReference>
<evidence type="ECO:0000313" key="14">
    <source>
        <dbReference type="EMBL" id="GAA0720146.1"/>
    </source>
</evidence>
<dbReference type="PROSITE" id="PS01096">
    <property type="entry name" value="PPIC_PPIASE_1"/>
    <property type="match status" value="1"/>
</dbReference>
<comment type="similarity">
    <text evidence="8">Belongs to the PpiD chaperone family.</text>
</comment>
<evidence type="ECO:0000256" key="5">
    <source>
        <dbReference type="ARBA" id="ARBA00022989"/>
    </source>
</evidence>
<keyword evidence="11 14" id="KW-0413">Isomerase</keyword>
<dbReference type="InterPro" id="IPR000297">
    <property type="entry name" value="PPIase_PpiC"/>
</dbReference>
<sequence>MLQLLRGKKSDLFVKIALVLITIGFSFFGIESYFVANTSTSVAKVGDKEISQDQFRDRFNQYRQRMIQMMGGAADASFFERPEVKRQLLDQLVDEQVLLSANEKLGMVVPAERIRQEILAIPAFQNDGKFDPAQYKLVLSSQGMSPAGFEERVRQDLGLRELPMQVAATALVTDAEVDTYLRLKDQRRDFRYVKLDKPAPENTEVGADEIDAYYKAHTAEFMVPERVAVDYIELDGAKLDVNLTPDDSVLKDRYEKEKARFVTNEQRLASHILVKVGGKGSADDQKRALAKAEDIEKQLKDGKDFATLAKQDSADLGSKNQGGDLGWLDKGTTDEAFETALFALKKGEVSAPVLTSEGYHIIDLRDVRPGKTRSFDEVKPELAKEFADSERERVYTEKAGKLTDLTYQDPSSLDAAAKELGLKVQKTALFPRQGGGEGVAANPAVAKAAFSDSVLVQNNNSDPIELGTNHIAVVRIAEHKPATPIPLDQVRDQVRGKLVAERVAKQAKTHADTLFAELGKGETLDQLATAQKLKVENQKGIGRDAANVDSALVKAVFAMPRPQQGKPGNQLVDLGGDNYALVQLDGVVDGDPSTLDAKTKQAARTTLTQGAGTAVTQEFIAALRKGTKIKISADKLQDL</sequence>
<dbReference type="SUPFAM" id="SSF54534">
    <property type="entry name" value="FKBP-like"/>
    <property type="match status" value="1"/>
</dbReference>
<dbReference type="Gene3D" id="1.10.4030.10">
    <property type="entry name" value="Porin chaperone SurA, peptide-binding domain"/>
    <property type="match status" value="1"/>
</dbReference>
<dbReference type="SUPFAM" id="SSF109998">
    <property type="entry name" value="Triger factor/SurA peptide-binding domain-like"/>
    <property type="match status" value="1"/>
</dbReference>
<evidence type="ECO:0000256" key="7">
    <source>
        <dbReference type="ARBA" id="ARBA00023186"/>
    </source>
</evidence>
<proteinExistence type="inferred from homology"/>
<evidence type="ECO:0000256" key="11">
    <source>
        <dbReference type="PROSITE-ProRule" id="PRU00278"/>
    </source>
</evidence>
<feature type="transmembrane region" description="Helical" evidence="12">
    <location>
        <begin position="12"/>
        <end position="35"/>
    </location>
</feature>
<evidence type="ECO:0000256" key="1">
    <source>
        <dbReference type="ARBA" id="ARBA00004382"/>
    </source>
</evidence>
<protein>
    <recommendedName>
        <fullName evidence="9">Periplasmic chaperone PpiD</fullName>
    </recommendedName>
    <alternativeName>
        <fullName evidence="10">Periplasmic folding chaperone</fullName>
    </alternativeName>
</protein>
<dbReference type="InterPro" id="IPR023058">
    <property type="entry name" value="PPIase_PpiC_CS"/>
</dbReference>
<evidence type="ECO:0000256" key="12">
    <source>
        <dbReference type="SAM" id="Phobius"/>
    </source>
</evidence>
<evidence type="ECO:0000259" key="13">
    <source>
        <dbReference type="PROSITE" id="PS50198"/>
    </source>
</evidence>
<dbReference type="Pfam" id="PF00639">
    <property type="entry name" value="Rotamase"/>
    <property type="match status" value="1"/>
</dbReference>
<dbReference type="RefSeq" id="WP_343792442.1">
    <property type="nucleotide sequence ID" value="NZ_BAAAEU010000024.1"/>
</dbReference>
<dbReference type="Proteomes" id="UP001501523">
    <property type="component" value="Unassembled WGS sequence"/>
</dbReference>
<feature type="domain" description="PpiC" evidence="13">
    <location>
        <begin position="264"/>
        <end position="366"/>
    </location>
</feature>
<name>A0ABP3TZM2_9GAMM</name>
<evidence type="ECO:0000256" key="6">
    <source>
        <dbReference type="ARBA" id="ARBA00023136"/>
    </source>
</evidence>
<dbReference type="Pfam" id="PF13624">
    <property type="entry name" value="SurA_N_3"/>
    <property type="match status" value="1"/>
</dbReference>
<comment type="caution">
    <text evidence="14">The sequence shown here is derived from an EMBL/GenBank/DDBJ whole genome shotgun (WGS) entry which is preliminary data.</text>
</comment>
<gene>
    <name evidence="14" type="ORF">GCM10009105_29280</name>
</gene>
<dbReference type="Gene3D" id="3.10.50.40">
    <property type="match status" value="1"/>
</dbReference>
<keyword evidence="3" id="KW-0997">Cell inner membrane</keyword>
<evidence type="ECO:0000256" key="8">
    <source>
        <dbReference type="ARBA" id="ARBA00038408"/>
    </source>
</evidence>
<dbReference type="InterPro" id="IPR046357">
    <property type="entry name" value="PPIase_dom_sf"/>
</dbReference>
<keyword evidence="6 12" id="KW-0472">Membrane</keyword>
<keyword evidence="4 12" id="KW-0812">Transmembrane</keyword>
<keyword evidence="11" id="KW-0697">Rotamase</keyword>
<dbReference type="PROSITE" id="PS50198">
    <property type="entry name" value="PPIC_PPIASE_2"/>
    <property type="match status" value="1"/>
</dbReference>
<reference evidence="15" key="1">
    <citation type="journal article" date="2019" name="Int. J. Syst. Evol. Microbiol.">
        <title>The Global Catalogue of Microorganisms (GCM) 10K type strain sequencing project: providing services to taxonomists for standard genome sequencing and annotation.</title>
        <authorList>
            <consortium name="The Broad Institute Genomics Platform"/>
            <consortium name="The Broad Institute Genome Sequencing Center for Infectious Disease"/>
            <person name="Wu L."/>
            <person name="Ma J."/>
        </authorList>
    </citation>
    <scope>NUCLEOTIDE SEQUENCE [LARGE SCALE GENOMIC DNA]</scope>
    <source>
        <strain evidence="15">JCM 15421</strain>
    </source>
</reference>
<keyword evidence="7" id="KW-0143">Chaperone</keyword>
<evidence type="ECO:0000256" key="2">
    <source>
        <dbReference type="ARBA" id="ARBA00022475"/>
    </source>
</evidence>
<dbReference type="InterPro" id="IPR052029">
    <property type="entry name" value="PpiD_chaperone"/>
</dbReference>
<evidence type="ECO:0000313" key="15">
    <source>
        <dbReference type="Proteomes" id="UP001501523"/>
    </source>
</evidence>
<organism evidence="14 15">
    <name type="scientific">Dokdonella soli</name>
    <dbReference type="NCBI Taxonomy" id="529810"/>
    <lineage>
        <taxon>Bacteria</taxon>
        <taxon>Pseudomonadati</taxon>
        <taxon>Pseudomonadota</taxon>
        <taxon>Gammaproteobacteria</taxon>
        <taxon>Lysobacterales</taxon>
        <taxon>Rhodanobacteraceae</taxon>
        <taxon>Dokdonella</taxon>
    </lineage>
</organism>
<comment type="subcellular location">
    <subcellularLocation>
        <location evidence="1">Cell inner membrane</location>
        <topology evidence="1">Single-pass type II membrane protein</topology>
        <orientation evidence="1">Periplasmic side</orientation>
    </subcellularLocation>
</comment>
<evidence type="ECO:0000256" key="3">
    <source>
        <dbReference type="ARBA" id="ARBA00022519"/>
    </source>
</evidence>
<dbReference type="PANTHER" id="PTHR47529">
    <property type="entry name" value="PEPTIDYL-PROLYL CIS-TRANS ISOMERASE D"/>
    <property type="match status" value="1"/>
</dbReference>
<keyword evidence="15" id="KW-1185">Reference proteome</keyword>
<evidence type="ECO:0000256" key="4">
    <source>
        <dbReference type="ARBA" id="ARBA00022692"/>
    </source>
</evidence>
<dbReference type="EMBL" id="BAAAEU010000024">
    <property type="protein sequence ID" value="GAA0720146.1"/>
    <property type="molecule type" value="Genomic_DNA"/>
</dbReference>